<name>K6PMW4_9FIRM</name>
<evidence type="ECO:0000256" key="2">
    <source>
        <dbReference type="ARBA" id="ARBA00023239"/>
    </source>
</evidence>
<dbReference type="GO" id="GO:0009254">
    <property type="term" value="P:peptidoglycan turnover"/>
    <property type="evidence" value="ECO:0007669"/>
    <property type="project" value="TreeGrafter"/>
</dbReference>
<evidence type="ECO:0000256" key="12">
    <source>
        <dbReference type="HAMAP-Rule" id="MF_00068"/>
    </source>
</evidence>
<dbReference type="Gene3D" id="1.10.8.1080">
    <property type="match status" value="1"/>
</dbReference>
<dbReference type="eggNOG" id="COG2103">
    <property type="taxonomic scope" value="Bacteria"/>
</dbReference>
<dbReference type="UniPathway" id="UPA00342"/>
<dbReference type="HOGENOM" id="CLU_049049_1_1_9"/>
<reference evidence="15" key="2">
    <citation type="submission" date="2012-10" db="EMBL/GenBank/DDBJ databases">
        <title>Improved high-quality draft of Thermaerobacter subterraneus C21, DSM 13965.</title>
        <authorList>
            <consortium name="DOE Joint Genome Institute"/>
            <person name="Eisen J."/>
            <person name="Huntemann M."/>
            <person name="Wei C.-L."/>
            <person name="Han J."/>
            <person name="Detter J.C."/>
            <person name="Han C."/>
            <person name="Tapia R."/>
            <person name="Chen A."/>
            <person name="Kyrpides N."/>
            <person name="Mavromatis K."/>
            <person name="Markowitz V."/>
            <person name="Szeto E."/>
            <person name="Ivanova N."/>
            <person name="Mikhailova N."/>
            <person name="Ovchinnikova G."/>
            <person name="Pagani I."/>
            <person name="Pati A."/>
            <person name="Goodwin L."/>
            <person name="Nordberg H.P."/>
            <person name="Cantor M.N."/>
            <person name="Hua S.X."/>
            <person name="Woyke T."/>
            <person name="Eisen J."/>
            <person name="Klenk H.-P."/>
        </authorList>
    </citation>
    <scope>NUCLEOTIDE SEQUENCE [LARGE SCALE GENOMIC DNA]</scope>
    <source>
        <strain evidence="15">DSM 13965</strain>
    </source>
</reference>
<dbReference type="GO" id="GO:0046348">
    <property type="term" value="P:amino sugar catabolic process"/>
    <property type="evidence" value="ECO:0007669"/>
    <property type="project" value="InterPro"/>
</dbReference>
<evidence type="ECO:0000256" key="7">
    <source>
        <dbReference type="ARBA" id="ARBA00061234"/>
    </source>
</evidence>
<feature type="active site" description="Proton donor" evidence="12">
    <location>
        <position position="104"/>
    </location>
</feature>
<gene>
    <name evidence="12" type="primary">murQ</name>
    <name evidence="15" type="ORF">ThesuDRAFT_01972</name>
</gene>
<dbReference type="FunFam" id="1.10.8.1080:FF:000001">
    <property type="entry name" value="N-acetylmuramic acid 6-phosphate etherase"/>
    <property type="match status" value="1"/>
</dbReference>
<organism evidence="15 16">
    <name type="scientific">Thermaerobacter subterraneus DSM 13965</name>
    <dbReference type="NCBI Taxonomy" id="867903"/>
    <lineage>
        <taxon>Bacteria</taxon>
        <taxon>Bacillati</taxon>
        <taxon>Bacillota</taxon>
        <taxon>Clostridia</taxon>
        <taxon>Eubacteriales</taxon>
        <taxon>Clostridiales Family XVII. Incertae Sedis</taxon>
        <taxon>Thermaerobacter</taxon>
    </lineage>
</organism>
<dbReference type="InterPro" id="IPR005488">
    <property type="entry name" value="Etherase_MurQ"/>
</dbReference>
<dbReference type="PANTHER" id="PTHR10088">
    <property type="entry name" value="GLUCOKINASE REGULATORY PROTEIN"/>
    <property type="match status" value="1"/>
</dbReference>
<dbReference type="OrthoDB" id="9813395at2"/>
<proteinExistence type="inferred from homology"/>
<protein>
    <recommendedName>
        <fullName evidence="9 12">N-acetylmuramic acid 6-phosphate etherase</fullName>
        <shortName evidence="12">MurNAc-6-P etherase</shortName>
        <ecNumber evidence="8 12">4.2.1.126</ecNumber>
    </recommendedName>
    <alternativeName>
        <fullName evidence="11 12">N-acetylmuramic acid 6-phosphate hydrolase</fullName>
    </alternativeName>
    <alternativeName>
        <fullName evidence="10 12">N-acetylmuramic acid 6-phosphate lyase</fullName>
    </alternativeName>
</protein>
<evidence type="ECO:0000256" key="10">
    <source>
        <dbReference type="ARBA" id="ARBA00077905"/>
    </source>
</evidence>
<dbReference type="FunFam" id="3.40.50.10490:FF:000014">
    <property type="entry name" value="N-acetylmuramic acid 6-phosphate etherase"/>
    <property type="match status" value="1"/>
</dbReference>
<comment type="function">
    <text evidence="12">Specifically catalyzes the cleavage of the D-lactyl ether substituent of MurNAc 6-phosphate, producing GlcNAc 6-phosphate and D-lactate.</text>
</comment>
<feature type="active site" evidence="12">
    <location>
        <position position="135"/>
    </location>
</feature>
<dbReference type="InterPro" id="IPR040190">
    <property type="entry name" value="MURQ/GCKR"/>
</dbReference>
<comment type="pathway">
    <text evidence="5">Amino-sugar metabolism; 1,6-anhydro-N-acetylmuramate degradation.</text>
</comment>
<evidence type="ECO:0000313" key="16">
    <source>
        <dbReference type="Proteomes" id="UP000005710"/>
    </source>
</evidence>
<accession>K6PMW4</accession>
<dbReference type="SUPFAM" id="SSF53697">
    <property type="entry name" value="SIS domain"/>
    <property type="match status" value="1"/>
</dbReference>
<evidence type="ECO:0000313" key="15">
    <source>
        <dbReference type="EMBL" id="EKP94242.1"/>
    </source>
</evidence>
<comment type="miscellaneous">
    <text evidence="12">A lyase-type mechanism (elimination/hydration) is suggested for the cleavage of the lactyl ether bond of MurNAc 6-phosphate, with the formation of an alpha,beta-unsaturated aldehyde intermediate with (E)-stereochemistry, followed by the syn addition of water to give product.</text>
</comment>
<feature type="domain" description="SIS" evidence="14">
    <location>
        <begin position="76"/>
        <end position="239"/>
    </location>
</feature>
<sequence length="324" mass="33838">MEGQHQQSGARKPDVPSPAGRVDLSRLVTEQPNPATARLDILDAREICRLINEEDHKVAPAVAQHLDVIAEAVERIAAALRRGNRLFYVGAGTSGRLGVLDAAECPPTFGTDPEMVQGIIAGGPQALTRAVEGAEDDSEAGRQDIRARGVRAGDVVVALSASGRTPYCLGALQAAREAGAFTVAVTCNPGSAMGGVADLAIEVVVGPEVLAGSTRMKAGTAQKMVLNMLSTAAMVRLGKCYGNLMVDLRPTNEKLVERARRIIMRVLGCDASTAADLLARSGNQVKVAIVMGATGLDAEGARRRLDEHGGFVRRVLDEAASGSS</sequence>
<keyword evidence="3 12" id="KW-0119">Carbohydrate metabolism</keyword>
<dbReference type="PANTHER" id="PTHR10088:SF4">
    <property type="entry name" value="GLUCOKINASE REGULATORY PROTEIN"/>
    <property type="match status" value="1"/>
</dbReference>
<evidence type="ECO:0000256" key="5">
    <source>
        <dbReference type="ARBA" id="ARBA00060595"/>
    </source>
</evidence>
<dbReference type="Proteomes" id="UP000005710">
    <property type="component" value="Unassembled WGS sequence"/>
</dbReference>
<comment type="caution">
    <text evidence="15">The sequence shown here is derived from an EMBL/GenBank/DDBJ whole genome shotgun (WGS) entry which is preliminary data.</text>
</comment>
<dbReference type="RefSeq" id="WP_006904248.1">
    <property type="nucleotide sequence ID" value="NZ_JH976535.1"/>
</dbReference>
<evidence type="ECO:0000256" key="4">
    <source>
        <dbReference type="ARBA" id="ARBA00051747"/>
    </source>
</evidence>
<dbReference type="NCBIfam" id="NF009222">
    <property type="entry name" value="PRK12570.1"/>
    <property type="match status" value="1"/>
</dbReference>
<dbReference type="InterPro" id="IPR005486">
    <property type="entry name" value="Glucokinase_regulatory_CS"/>
</dbReference>
<comment type="similarity">
    <text evidence="7 12">Belongs to the GCKR-like family. MurNAc-6-P etherase subfamily.</text>
</comment>
<feature type="region of interest" description="Disordered" evidence="13">
    <location>
        <begin position="1"/>
        <end position="29"/>
    </location>
</feature>
<dbReference type="Gene3D" id="3.40.50.10490">
    <property type="entry name" value="Glucose-6-phosphate isomerase like protein, domain 1"/>
    <property type="match status" value="1"/>
</dbReference>
<dbReference type="GO" id="GO:0016803">
    <property type="term" value="F:ether hydrolase activity"/>
    <property type="evidence" value="ECO:0007669"/>
    <property type="project" value="TreeGrafter"/>
</dbReference>
<dbReference type="PROSITE" id="PS51464">
    <property type="entry name" value="SIS"/>
    <property type="match status" value="1"/>
</dbReference>
<comment type="subunit">
    <text evidence="1 12">Homodimer.</text>
</comment>
<dbReference type="EMBL" id="AENY02000003">
    <property type="protein sequence ID" value="EKP94242.1"/>
    <property type="molecule type" value="Genomic_DNA"/>
</dbReference>
<evidence type="ECO:0000259" key="14">
    <source>
        <dbReference type="PROSITE" id="PS51464"/>
    </source>
</evidence>
<dbReference type="InterPro" id="IPR001347">
    <property type="entry name" value="SIS_dom"/>
</dbReference>
<comment type="pathway">
    <text evidence="6">Cell wall biogenesis.</text>
</comment>
<keyword evidence="16" id="KW-1185">Reference proteome</keyword>
<dbReference type="GO" id="GO:0097367">
    <property type="term" value="F:carbohydrate derivative binding"/>
    <property type="evidence" value="ECO:0007669"/>
    <property type="project" value="InterPro"/>
</dbReference>
<dbReference type="GO" id="GO:0097173">
    <property type="term" value="P:N-acetylmuramic acid catabolic process"/>
    <property type="evidence" value="ECO:0007669"/>
    <property type="project" value="UniProtKB-UniPathway"/>
</dbReference>
<dbReference type="InterPro" id="IPR046348">
    <property type="entry name" value="SIS_dom_sf"/>
</dbReference>
<dbReference type="HAMAP" id="MF_00068">
    <property type="entry name" value="MurQ"/>
    <property type="match status" value="1"/>
</dbReference>
<comment type="catalytic activity">
    <reaction evidence="4 12">
        <text>N-acetyl-D-muramate 6-phosphate + H2O = N-acetyl-D-glucosamine 6-phosphate + (R)-lactate</text>
        <dbReference type="Rhea" id="RHEA:26410"/>
        <dbReference type="ChEBI" id="CHEBI:15377"/>
        <dbReference type="ChEBI" id="CHEBI:16004"/>
        <dbReference type="ChEBI" id="CHEBI:57513"/>
        <dbReference type="ChEBI" id="CHEBI:58722"/>
        <dbReference type="EC" id="4.2.1.126"/>
    </reaction>
</comment>
<dbReference type="STRING" id="867903.ThesuDRAFT_01972"/>
<evidence type="ECO:0000256" key="8">
    <source>
        <dbReference type="ARBA" id="ARBA00067056"/>
    </source>
</evidence>
<dbReference type="AlphaFoldDB" id="K6PMW4"/>
<evidence type="ECO:0000256" key="9">
    <source>
        <dbReference type="ARBA" id="ARBA00070061"/>
    </source>
</evidence>
<dbReference type="NCBIfam" id="NF003915">
    <property type="entry name" value="PRK05441.1"/>
    <property type="match status" value="1"/>
</dbReference>
<dbReference type="CDD" id="cd05007">
    <property type="entry name" value="SIS_Etherase"/>
    <property type="match status" value="1"/>
</dbReference>
<evidence type="ECO:0000256" key="13">
    <source>
        <dbReference type="SAM" id="MobiDB-lite"/>
    </source>
</evidence>
<dbReference type="GO" id="GO:0016835">
    <property type="term" value="F:carbon-oxygen lyase activity"/>
    <property type="evidence" value="ECO:0007669"/>
    <property type="project" value="UniProtKB-UniRule"/>
</dbReference>
<evidence type="ECO:0000256" key="3">
    <source>
        <dbReference type="ARBA" id="ARBA00023277"/>
    </source>
</evidence>
<dbReference type="EC" id="4.2.1.126" evidence="8 12"/>
<evidence type="ECO:0000256" key="11">
    <source>
        <dbReference type="ARBA" id="ARBA00084049"/>
    </source>
</evidence>
<dbReference type="Pfam" id="PF22645">
    <property type="entry name" value="GKRP_SIS_N"/>
    <property type="match status" value="1"/>
</dbReference>
<evidence type="ECO:0000256" key="6">
    <source>
        <dbReference type="ARBA" id="ARBA00060672"/>
    </source>
</evidence>
<reference evidence="15" key="1">
    <citation type="submission" date="2010-10" db="EMBL/GenBank/DDBJ databases">
        <authorList>
            <consortium name="US DOE Joint Genome Institute (JGI-PGF)"/>
            <person name="Lucas S."/>
            <person name="Copeland A."/>
            <person name="Lapidus A."/>
            <person name="Bruce D."/>
            <person name="Goodwin L."/>
            <person name="Pitluck S."/>
            <person name="Kyrpides N."/>
            <person name="Mavromatis K."/>
            <person name="Detter J.C."/>
            <person name="Han C."/>
            <person name="Land M."/>
            <person name="Hauser L."/>
            <person name="Markowitz V."/>
            <person name="Cheng J.-F."/>
            <person name="Hugenholtz P."/>
            <person name="Woyke T."/>
            <person name="Wu D."/>
            <person name="Pukall R."/>
            <person name="Wahrenburg C."/>
            <person name="Brambilla E."/>
            <person name="Klenk H.-P."/>
            <person name="Eisen J.A."/>
        </authorList>
    </citation>
    <scope>NUCLEOTIDE SEQUENCE [LARGE SCALE GENOMIC DNA]</scope>
    <source>
        <strain evidence="15">DSM 13965</strain>
    </source>
</reference>
<keyword evidence="2 12" id="KW-0456">Lyase</keyword>
<evidence type="ECO:0000256" key="1">
    <source>
        <dbReference type="ARBA" id="ARBA00011738"/>
    </source>
</evidence>
<dbReference type="PROSITE" id="PS01272">
    <property type="entry name" value="GCKR"/>
    <property type="match status" value="1"/>
</dbReference>
<comment type="pathway">
    <text evidence="12">Amino-sugar metabolism; N-acetylmuramate degradation.</text>
</comment>
<dbReference type="NCBIfam" id="TIGR00274">
    <property type="entry name" value="N-acetylmuramic acid 6-phosphate etherase"/>
    <property type="match status" value="1"/>
</dbReference>